<accession>A0A2D1U3E2</accession>
<dbReference type="InterPro" id="IPR021889">
    <property type="entry name" value="DUF3500"/>
</dbReference>
<dbReference type="AlphaFoldDB" id="A0A2D1U3E2"/>
<dbReference type="EMBL" id="CP024091">
    <property type="protein sequence ID" value="ATP56142.1"/>
    <property type="molecule type" value="Genomic_DNA"/>
</dbReference>
<organism evidence="1 2">
    <name type="scientific">Pedobacter ginsengisoli</name>
    <dbReference type="NCBI Taxonomy" id="363852"/>
    <lineage>
        <taxon>Bacteria</taxon>
        <taxon>Pseudomonadati</taxon>
        <taxon>Bacteroidota</taxon>
        <taxon>Sphingobacteriia</taxon>
        <taxon>Sphingobacteriales</taxon>
        <taxon>Sphingobacteriaceae</taxon>
        <taxon>Pedobacter</taxon>
    </lineage>
</organism>
<evidence type="ECO:0000313" key="2">
    <source>
        <dbReference type="Proteomes" id="UP000223749"/>
    </source>
</evidence>
<sequence>MKNLSTIFCILFVLLFSINSKSVTKINNTFTPGQVVNAANTFIKSLNADQQKAVVVDYVRENATKWTNLPCGLQCRLGLLLGSLTDTQLQNAKAVVKAAMGTQVSRGYDQAMQILAADGFLGTSRNGYSAGNYIIAFLGKPSLTGKWQLQLGGHHLAVNLTFDQGKVIGASPLFIGLEPKTWTADGVTYTPLKANHDLLTGILASLNTEQLENAKLNNGFSDILVGPGADGKFPTTKSGLRVGSLNKQQKAMVVDAMKAWVQIADDATAKKLIATYTTEIDNTYIAYFGGTALTNKGDYIRIDGPSVWIEFICQPGAVFPAEVHYHTLYRDHTRDYGGGFSFFN</sequence>
<dbReference type="Pfam" id="PF12006">
    <property type="entry name" value="DUF3500"/>
    <property type="match status" value="1"/>
</dbReference>
<dbReference type="PANTHER" id="PTHR37489:SF1">
    <property type="entry name" value="DUF3500 DOMAIN-CONTAINING PROTEIN"/>
    <property type="match status" value="1"/>
</dbReference>
<dbReference type="Proteomes" id="UP000223749">
    <property type="component" value="Chromosome"/>
</dbReference>
<keyword evidence="2" id="KW-1185">Reference proteome</keyword>
<gene>
    <name evidence="1" type="ORF">CPT03_06520</name>
</gene>
<proteinExistence type="predicted"/>
<evidence type="ECO:0000313" key="1">
    <source>
        <dbReference type="EMBL" id="ATP56142.1"/>
    </source>
</evidence>
<protein>
    <recommendedName>
        <fullName evidence="3">DUF3500 domain-containing protein</fullName>
    </recommendedName>
</protein>
<dbReference type="OrthoDB" id="581140at2"/>
<name>A0A2D1U3E2_9SPHI</name>
<dbReference type="PANTHER" id="PTHR37489">
    <property type="entry name" value="DUF3500 DOMAIN-CONTAINING PROTEIN"/>
    <property type="match status" value="1"/>
</dbReference>
<dbReference type="RefSeq" id="WP_099438084.1">
    <property type="nucleotide sequence ID" value="NZ_CP024091.1"/>
</dbReference>
<dbReference type="KEGG" id="pgs:CPT03_06520"/>
<reference evidence="1 2" key="1">
    <citation type="submission" date="2017-10" db="EMBL/GenBank/DDBJ databases">
        <title>Whole genome of Pedobacter ginsengisoli T01R-27 isolated from tomato rhizosphere.</title>
        <authorList>
            <person name="Weon H.-Y."/>
            <person name="Lee S.A."/>
            <person name="Sang M.K."/>
            <person name="Song J."/>
        </authorList>
    </citation>
    <scope>NUCLEOTIDE SEQUENCE [LARGE SCALE GENOMIC DNA]</scope>
    <source>
        <strain evidence="1 2">T01R-27</strain>
    </source>
</reference>
<evidence type="ECO:0008006" key="3">
    <source>
        <dbReference type="Google" id="ProtNLM"/>
    </source>
</evidence>